<gene>
    <name evidence="2" type="ORF">H5410_043088</name>
</gene>
<dbReference type="AlphaFoldDB" id="A0A9J5Y0G0"/>
<proteinExistence type="predicted"/>
<evidence type="ECO:0000313" key="2">
    <source>
        <dbReference type="EMBL" id="KAG5592574.1"/>
    </source>
</evidence>
<dbReference type="Pfam" id="PF00646">
    <property type="entry name" value="F-box"/>
    <property type="match status" value="1"/>
</dbReference>
<evidence type="ECO:0000313" key="3">
    <source>
        <dbReference type="Proteomes" id="UP000824120"/>
    </source>
</evidence>
<dbReference type="InterPro" id="IPR036047">
    <property type="entry name" value="F-box-like_dom_sf"/>
</dbReference>
<reference evidence="2 3" key="1">
    <citation type="submission" date="2020-09" db="EMBL/GenBank/DDBJ databases">
        <title>De no assembly of potato wild relative species, Solanum commersonii.</title>
        <authorList>
            <person name="Cho K."/>
        </authorList>
    </citation>
    <scope>NUCLEOTIDE SEQUENCE [LARGE SCALE GENOMIC DNA]</scope>
    <source>
        <strain evidence="2">LZ3.2</strain>
        <tissue evidence="2">Leaf</tissue>
    </source>
</reference>
<dbReference type="PANTHER" id="PTHR31672">
    <property type="entry name" value="BNACNNG10540D PROTEIN"/>
    <property type="match status" value="1"/>
</dbReference>
<dbReference type="Proteomes" id="UP000824120">
    <property type="component" value="Chromosome 8"/>
</dbReference>
<evidence type="ECO:0000259" key="1">
    <source>
        <dbReference type="Pfam" id="PF00646"/>
    </source>
</evidence>
<accession>A0A9J5Y0G0</accession>
<dbReference type="InterPro" id="IPR050796">
    <property type="entry name" value="SCF_F-box_component"/>
</dbReference>
<feature type="domain" description="F-box" evidence="1">
    <location>
        <begin position="21"/>
        <end position="57"/>
    </location>
</feature>
<comment type="caution">
    <text evidence="2">The sequence shown here is derived from an EMBL/GenBank/DDBJ whole genome shotgun (WGS) entry which is preliminary data.</text>
</comment>
<dbReference type="OrthoDB" id="1289414at2759"/>
<name>A0A9J5Y0G0_SOLCO</name>
<sequence length="455" mass="53327">MPTKKKLQKAFEDDISILPCDDILFSIMIRLPVKSLLCFQSVSVSWKATISDKGFKRAHRDQSRALGREKLLLRQIMSYDFVFRDSEGPWLVRLDEKTFFPRKEFQISLVVGSCDGLVLLKNYMASKTCALWNPSTREYRILECPYVKHNYKGKPPIACGLCYDLKVDDYKAHCDQSRAVGRKKLLLRQKYSCNFVFRDLESPQLVMMSEEPLFPKKGFQYPEVVGSCDGLVLLKNPRAYKDYALWNSSTREYQILECPYVKHYKHQQIYPHACGLYYDSKLDDYKGSTTQDCVYWSLNEKINRRDGEVFYLTTMEGRLSLYGGKNMSKEMHIWIMQQHGWKRLMTIRNLPIICKFFVEVNTLLYCTKNGEVLFEENRGLSIYYPKQQQFVTVPNVGGMNFSIVSTCLDTLYFWRATVTCKRKKSTIPYDMKVKLRRSRYIKSQRSINNNLVSCH</sequence>
<dbReference type="SUPFAM" id="SSF81383">
    <property type="entry name" value="F-box domain"/>
    <property type="match status" value="1"/>
</dbReference>
<dbReference type="PANTHER" id="PTHR31672:SF13">
    <property type="entry name" value="F-BOX PROTEIN CPR30-LIKE"/>
    <property type="match status" value="1"/>
</dbReference>
<keyword evidence="3" id="KW-1185">Reference proteome</keyword>
<protein>
    <recommendedName>
        <fullName evidence="1">F-box domain-containing protein</fullName>
    </recommendedName>
</protein>
<organism evidence="2 3">
    <name type="scientific">Solanum commersonii</name>
    <name type="common">Commerson's wild potato</name>
    <name type="synonym">Commerson's nightshade</name>
    <dbReference type="NCBI Taxonomy" id="4109"/>
    <lineage>
        <taxon>Eukaryota</taxon>
        <taxon>Viridiplantae</taxon>
        <taxon>Streptophyta</taxon>
        <taxon>Embryophyta</taxon>
        <taxon>Tracheophyta</taxon>
        <taxon>Spermatophyta</taxon>
        <taxon>Magnoliopsida</taxon>
        <taxon>eudicotyledons</taxon>
        <taxon>Gunneridae</taxon>
        <taxon>Pentapetalae</taxon>
        <taxon>asterids</taxon>
        <taxon>lamiids</taxon>
        <taxon>Solanales</taxon>
        <taxon>Solanaceae</taxon>
        <taxon>Solanoideae</taxon>
        <taxon>Solaneae</taxon>
        <taxon>Solanum</taxon>
    </lineage>
</organism>
<dbReference type="InterPro" id="IPR001810">
    <property type="entry name" value="F-box_dom"/>
</dbReference>
<dbReference type="EMBL" id="JACXVP010000008">
    <property type="protein sequence ID" value="KAG5592574.1"/>
    <property type="molecule type" value="Genomic_DNA"/>
</dbReference>